<evidence type="ECO:0000313" key="8">
    <source>
        <dbReference type="Proteomes" id="UP000215896"/>
    </source>
</evidence>
<keyword evidence="2 4" id="KW-0677">Repeat</keyword>
<keyword evidence="1 4" id="KW-0808">Transferase</keyword>
<feature type="region of interest" description="Disordered" evidence="5">
    <location>
        <begin position="1"/>
        <end position="22"/>
    </location>
</feature>
<dbReference type="EC" id="2.3.1.189" evidence="4"/>
<dbReference type="EMBL" id="NMVO01000015">
    <property type="protein sequence ID" value="OYO11796.1"/>
    <property type="molecule type" value="Genomic_DNA"/>
</dbReference>
<feature type="domain" description="N-acetyltransferase" evidence="6">
    <location>
        <begin position="208"/>
        <end position="361"/>
    </location>
</feature>
<feature type="binding site" evidence="4">
    <location>
        <begin position="134"/>
        <end position="139"/>
    </location>
    <ligand>
        <name>acetyl-CoA</name>
        <dbReference type="ChEBI" id="CHEBI:57288"/>
        <label>1</label>
    </ligand>
</feature>
<evidence type="ECO:0000256" key="1">
    <source>
        <dbReference type="ARBA" id="ARBA00022679"/>
    </source>
</evidence>
<dbReference type="NCBIfam" id="TIGR03448">
    <property type="entry name" value="mycothiol_MshD"/>
    <property type="match status" value="1"/>
</dbReference>
<dbReference type="Proteomes" id="UP000215896">
    <property type="component" value="Unassembled WGS sequence"/>
</dbReference>
<feature type="binding site" evidence="4">
    <location>
        <position position="286"/>
    </location>
    <ligand>
        <name>1D-myo-inositol 2-(L-cysteinylamino)-2-deoxy-alpha-D-glucopyranoside</name>
        <dbReference type="ChEBI" id="CHEBI:58887"/>
    </ligand>
</feature>
<sequence length="367" mass="40021">MIKPSGTGFAKVSAGTTARPVTRDHICPGPTPRKWSRSANVSPMGPDSFSTTVVAALNAEQRSQVNDLIARATESDGVGPLNEHARLEVNRGTASDGLAHLLGLDGDRIAGYAFLDSTSADPIVQLVVDPARRRRGLATRMIGELGFDPRVAERSGRWQQQSLRTWSFGDLPAAREFAGSLGLQPIRELLVMERDTAEIGEVQLPAGVTVRTFRPGDEDAILRVNARAFAHHPEQGGLTKQDLQDRMNEPWFDPEGLFVATRPDAQGTEQVIGFHWTKIHDADLGEVYVIAVDPDHAGGGLGRQLLNRGLHHLADRGVRRIILYVEGDQAYVVKLYLSARFEVANRDVLYASPLPEERVQPTGPATP</sequence>
<comment type="subunit">
    <text evidence="4">Monomer.</text>
</comment>
<gene>
    <name evidence="4 7" type="primary">mshD</name>
    <name evidence="7" type="ORF">CGZ94_15470</name>
</gene>
<dbReference type="InterPro" id="IPR050832">
    <property type="entry name" value="Bact_Acetyltransf"/>
</dbReference>
<dbReference type="AlphaFoldDB" id="A0A255GBM2"/>
<dbReference type="Gene3D" id="3.40.630.30">
    <property type="match status" value="1"/>
</dbReference>
<proteinExistence type="inferred from homology"/>
<evidence type="ECO:0000256" key="2">
    <source>
        <dbReference type="ARBA" id="ARBA00022737"/>
    </source>
</evidence>
<evidence type="ECO:0000313" key="7">
    <source>
        <dbReference type="EMBL" id="OYO11796.1"/>
    </source>
</evidence>
<protein>
    <recommendedName>
        <fullName evidence="4">Mycothiol acetyltransferase</fullName>
        <shortName evidence="4">MSH acetyltransferase</shortName>
        <ecNumber evidence="4">2.3.1.189</ecNumber>
    </recommendedName>
    <alternativeName>
        <fullName evidence="4">Mycothiol synthase</fullName>
    </alternativeName>
</protein>
<evidence type="ECO:0000259" key="6">
    <source>
        <dbReference type="PROSITE" id="PS51186"/>
    </source>
</evidence>
<comment type="caution">
    <text evidence="4">Lacks conserved residue(s) required for the propagation of feature annotation.</text>
</comment>
<dbReference type="PROSITE" id="PS51186">
    <property type="entry name" value="GNAT"/>
    <property type="match status" value="2"/>
</dbReference>
<dbReference type="HAMAP" id="MF_01698">
    <property type="entry name" value="MshD"/>
    <property type="match status" value="1"/>
</dbReference>
<evidence type="ECO:0000256" key="3">
    <source>
        <dbReference type="ARBA" id="ARBA00023315"/>
    </source>
</evidence>
<dbReference type="OrthoDB" id="3208058at2"/>
<name>A0A255GBM2_9ACTN</name>
<feature type="domain" description="N-acetyltransferase" evidence="6">
    <location>
        <begin position="52"/>
        <end position="205"/>
    </location>
</feature>
<dbReference type="GO" id="GO:0035447">
    <property type="term" value="F:mycothiol synthase activity"/>
    <property type="evidence" value="ECO:0007669"/>
    <property type="project" value="UniProtKB-UniRule"/>
</dbReference>
<accession>A0A255GBM2</accession>
<feature type="binding site" evidence="4">
    <location>
        <begin position="297"/>
        <end position="303"/>
    </location>
    <ligand>
        <name>acetyl-CoA</name>
        <dbReference type="ChEBI" id="CHEBI:57288"/>
        <label>2</label>
    </ligand>
</feature>
<dbReference type="CDD" id="cd04301">
    <property type="entry name" value="NAT_SF"/>
    <property type="match status" value="2"/>
</dbReference>
<feature type="binding site" evidence="4">
    <location>
        <position position="234"/>
    </location>
    <ligand>
        <name>1D-myo-inositol 2-(L-cysteinylamino)-2-deoxy-alpha-D-glucopyranoside</name>
        <dbReference type="ChEBI" id="CHEBI:58887"/>
    </ligand>
</feature>
<feature type="binding site" evidence="4">
    <location>
        <position position="83"/>
    </location>
    <ligand>
        <name>1D-myo-inositol 2-(L-cysteinylamino)-2-deoxy-alpha-D-glucopyranoside</name>
        <dbReference type="ChEBI" id="CHEBI:58887"/>
    </ligand>
</feature>
<feature type="binding site" evidence="4">
    <location>
        <begin position="290"/>
        <end position="292"/>
    </location>
    <ligand>
        <name>acetyl-CoA</name>
        <dbReference type="ChEBI" id="CHEBI:57288"/>
        <label>2</label>
    </ligand>
</feature>
<feature type="binding site" evidence="4">
    <location>
        <begin position="126"/>
        <end position="128"/>
    </location>
    <ligand>
        <name>acetyl-CoA</name>
        <dbReference type="ChEBI" id="CHEBI:57288"/>
        <label>1</label>
    </ligand>
</feature>
<comment type="function">
    <text evidence="4">Catalyzes the transfer of acetyl from acetyl-CoA to desacetylmycothiol (Cys-GlcN-Ins) to form mycothiol.</text>
</comment>
<dbReference type="InterPro" id="IPR016181">
    <property type="entry name" value="Acyl_CoA_acyltransferase"/>
</dbReference>
<evidence type="ECO:0000256" key="5">
    <source>
        <dbReference type="SAM" id="MobiDB-lite"/>
    </source>
</evidence>
<dbReference type="InterPro" id="IPR000182">
    <property type="entry name" value="GNAT_dom"/>
</dbReference>
<evidence type="ECO:0000256" key="4">
    <source>
        <dbReference type="HAMAP-Rule" id="MF_01698"/>
    </source>
</evidence>
<reference evidence="7 8" key="1">
    <citation type="submission" date="2017-07" db="EMBL/GenBank/DDBJ databases">
        <title>Draft whole genome sequences of clinical Proprionibacteriaceae strains.</title>
        <authorList>
            <person name="Bernier A.-M."/>
            <person name="Bernard K."/>
            <person name="Domingo M.-C."/>
        </authorList>
    </citation>
    <scope>NUCLEOTIDE SEQUENCE [LARGE SCALE GENOMIC DNA]</scope>
    <source>
        <strain evidence="7 8">NML 030167</strain>
    </source>
</reference>
<dbReference type="SUPFAM" id="SSF55729">
    <property type="entry name" value="Acyl-CoA N-acyltransferases (Nat)"/>
    <property type="match status" value="1"/>
</dbReference>
<dbReference type="Pfam" id="PF00583">
    <property type="entry name" value="Acetyltransf_1"/>
    <property type="match status" value="1"/>
</dbReference>
<keyword evidence="3 4" id="KW-0012">Acyltransferase</keyword>
<dbReference type="GO" id="GO:0010125">
    <property type="term" value="P:mycothiol biosynthetic process"/>
    <property type="evidence" value="ECO:0007669"/>
    <property type="project" value="UniProtKB-UniRule"/>
</dbReference>
<feature type="binding site" evidence="4">
    <location>
        <position position="324"/>
    </location>
    <ligand>
        <name>1D-myo-inositol 2-(L-cysteinylamino)-2-deoxy-alpha-D-glucopyranoside</name>
        <dbReference type="ChEBI" id="CHEBI:58887"/>
    </ligand>
</feature>
<organism evidence="7 8">
    <name type="scientific">Enemella evansiae</name>
    <dbReference type="NCBI Taxonomy" id="2016499"/>
    <lineage>
        <taxon>Bacteria</taxon>
        <taxon>Bacillati</taxon>
        <taxon>Actinomycetota</taxon>
        <taxon>Actinomycetes</taxon>
        <taxon>Propionibacteriales</taxon>
        <taxon>Propionibacteriaceae</taxon>
        <taxon>Enemella</taxon>
    </lineage>
</organism>
<comment type="caution">
    <text evidence="7">The sequence shown here is derived from an EMBL/GenBank/DDBJ whole genome shotgun (WGS) entry which is preliminary data.</text>
</comment>
<comment type="catalytic activity">
    <reaction evidence="4">
        <text>1D-myo-inositol 2-(L-cysteinylamino)-2-deoxy-alpha-D-glucopyranoside + acetyl-CoA = mycothiol + CoA + H(+)</text>
        <dbReference type="Rhea" id="RHEA:26172"/>
        <dbReference type="ChEBI" id="CHEBI:15378"/>
        <dbReference type="ChEBI" id="CHEBI:16768"/>
        <dbReference type="ChEBI" id="CHEBI:57287"/>
        <dbReference type="ChEBI" id="CHEBI:57288"/>
        <dbReference type="ChEBI" id="CHEBI:58887"/>
        <dbReference type="EC" id="2.3.1.189"/>
    </reaction>
</comment>
<comment type="similarity">
    <text evidence="4">Belongs to the acetyltransferase family. MshD subfamily.</text>
</comment>
<dbReference type="InterPro" id="IPR017813">
    <property type="entry name" value="Mycothiol_AcTrfase"/>
</dbReference>
<dbReference type="PANTHER" id="PTHR43877">
    <property type="entry name" value="AMINOALKYLPHOSPHONATE N-ACETYLTRANSFERASE-RELATED-RELATED"/>
    <property type="match status" value="1"/>
</dbReference>
<feature type="binding site" evidence="4">
    <location>
        <position position="278"/>
    </location>
    <ligand>
        <name>1D-myo-inositol 2-(L-cysteinylamino)-2-deoxy-alpha-D-glucopyranoside</name>
        <dbReference type="ChEBI" id="CHEBI:58887"/>
    </ligand>
</feature>
<keyword evidence="8" id="KW-1185">Reference proteome</keyword>